<dbReference type="EMBL" id="JAAIUW010000009">
    <property type="protein sequence ID" value="KAF7817013.1"/>
    <property type="molecule type" value="Genomic_DNA"/>
</dbReference>
<dbReference type="AlphaFoldDB" id="A0A834T6Z1"/>
<name>A0A834T6Z1_9FABA</name>
<evidence type="ECO:0000256" key="1">
    <source>
        <dbReference type="SAM" id="MobiDB-lite"/>
    </source>
</evidence>
<evidence type="ECO:0000313" key="2">
    <source>
        <dbReference type="EMBL" id="KAF7817013.1"/>
    </source>
</evidence>
<protein>
    <submittedName>
        <fullName evidence="2">Uncharacterized protein</fullName>
    </submittedName>
</protein>
<gene>
    <name evidence="2" type="ORF">G2W53_030982</name>
</gene>
<dbReference type="Proteomes" id="UP000634136">
    <property type="component" value="Unassembled WGS sequence"/>
</dbReference>
<keyword evidence="3" id="KW-1185">Reference proteome</keyword>
<reference evidence="2" key="1">
    <citation type="submission" date="2020-09" db="EMBL/GenBank/DDBJ databases">
        <title>Genome-Enabled Discovery of Anthraquinone Biosynthesis in Senna tora.</title>
        <authorList>
            <person name="Kang S.-H."/>
            <person name="Pandey R.P."/>
            <person name="Lee C.-M."/>
            <person name="Sim J.-S."/>
            <person name="Jeong J.-T."/>
            <person name="Choi B.-S."/>
            <person name="Jung M."/>
            <person name="Ginzburg D."/>
            <person name="Zhao K."/>
            <person name="Won S.Y."/>
            <person name="Oh T.-J."/>
            <person name="Yu Y."/>
            <person name="Kim N.-H."/>
            <person name="Lee O.R."/>
            <person name="Lee T.-H."/>
            <person name="Bashyal P."/>
            <person name="Kim T.-S."/>
            <person name="Lee W.-H."/>
            <person name="Kawkins C."/>
            <person name="Kim C.-K."/>
            <person name="Kim J.S."/>
            <person name="Ahn B.O."/>
            <person name="Rhee S.Y."/>
            <person name="Sohng J.K."/>
        </authorList>
    </citation>
    <scope>NUCLEOTIDE SEQUENCE</scope>
    <source>
        <tissue evidence="2">Leaf</tissue>
    </source>
</reference>
<proteinExistence type="predicted"/>
<sequence>MGHTLRAALLRNEWRWSLGATKAQKSGMVRLGRQQGQLGKTNTPKTYASNNISNKI</sequence>
<organism evidence="2 3">
    <name type="scientific">Senna tora</name>
    <dbReference type="NCBI Taxonomy" id="362788"/>
    <lineage>
        <taxon>Eukaryota</taxon>
        <taxon>Viridiplantae</taxon>
        <taxon>Streptophyta</taxon>
        <taxon>Embryophyta</taxon>
        <taxon>Tracheophyta</taxon>
        <taxon>Spermatophyta</taxon>
        <taxon>Magnoliopsida</taxon>
        <taxon>eudicotyledons</taxon>
        <taxon>Gunneridae</taxon>
        <taxon>Pentapetalae</taxon>
        <taxon>rosids</taxon>
        <taxon>fabids</taxon>
        <taxon>Fabales</taxon>
        <taxon>Fabaceae</taxon>
        <taxon>Caesalpinioideae</taxon>
        <taxon>Cassia clade</taxon>
        <taxon>Senna</taxon>
    </lineage>
</organism>
<accession>A0A834T6Z1</accession>
<comment type="caution">
    <text evidence="2">The sequence shown here is derived from an EMBL/GenBank/DDBJ whole genome shotgun (WGS) entry which is preliminary data.</text>
</comment>
<feature type="region of interest" description="Disordered" evidence="1">
    <location>
        <begin position="35"/>
        <end position="56"/>
    </location>
</feature>
<evidence type="ECO:0000313" key="3">
    <source>
        <dbReference type="Proteomes" id="UP000634136"/>
    </source>
</evidence>